<evidence type="ECO:0000256" key="1">
    <source>
        <dbReference type="ARBA" id="ARBA00006484"/>
    </source>
</evidence>
<dbReference type="InterPro" id="IPR002347">
    <property type="entry name" value="SDR_fam"/>
</dbReference>
<dbReference type="AlphaFoldDB" id="A0A6J7PYN2"/>
<gene>
    <name evidence="3" type="ORF">UFOPK3164_00111</name>
    <name evidence="4" type="ORF">UFOPK3427_00974</name>
    <name evidence="5" type="ORF">UFOPK4112_00111</name>
</gene>
<dbReference type="PRINTS" id="PR00080">
    <property type="entry name" value="SDRFAMILY"/>
</dbReference>
<dbReference type="EMBL" id="CAFABE010000003">
    <property type="protein sequence ID" value="CAB4816652.1"/>
    <property type="molecule type" value="Genomic_DNA"/>
</dbReference>
<dbReference type="PRINTS" id="PR00081">
    <property type="entry name" value="GDHRDH"/>
</dbReference>
<dbReference type="SUPFAM" id="SSF51735">
    <property type="entry name" value="NAD(P)-binding Rossmann-fold domains"/>
    <property type="match status" value="1"/>
</dbReference>
<comment type="similarity">
    <text evidence="1">Belongs to the short-chain dehydrogenases/reductases (SDR) family.</text>
</comment>
<dbReference type="GO" id="GO:0016491">
    <property type="term" value="F:oxidoreductase activity"/>
    <property type="evidence" value="ECO:0007669"/>
    <property type="project" value="UniProtKB-KW"/>
</dbReference>
<protein>
    <submittedName>
        <fullName evidence="5">Unannotated protein</fullName>
    </submittedName>
</protein>
<evidence type="ECO:0000313" key="3">
    <source>
        <dbReference type="EMBL" id="CAB4816652.1"/>
    </source>
</evidence>
<dbReference type="PANTHER" id="PTHR43976">
    <property type="entry name" value="SHORT CHAIN DEHYDROGENASE"/>
    <property type="match status" value="1"/>
</dbReference>
<dbReference type="InterPro" id="IPR051911">
    <property type="entry name" value="SDR_oxidoreductase"/>
</dbReference>
<accession>A0A6J7PYN2</accession>
<proteinExistence type="inferred from homology"/>
<dbReference type="Pfam" id="PF00106">
    <property type="entry name" value="adh_short"/>
    <property type="match status" value="1"/>
</dbReference>
<dbReference type="CDD" id="cd05374">
    <property type="entry name" value="17beta-HSD-like_SDR_c"/>
    <property type="match status" value="1"/>
</dbReference>
<reference evidence="5" key="1">
    <citation type="submission" date="2020-05" db="EMBL/GenBank/DDBJ databases">
        <authorList>
            <person name="Chiriac C."/>
            <person name="Salcher M."/>
            <person name="Ghai R."/>
            <person name="Kavagutti S V."/>
        </authorList>
    </citation>
    <scope>NUCLEOTIDE SEQUENCE</scope>
</reference>
<sequence>MFSGTSLRHRTTIYAMTNKKALITGCSTGIGRATALELTKRGYDVVATARRLESLVDLKVAQTLALDVDSDASVTSALQEVGPVDVLVNNAGFGIEGAIEDVPLDDVRRAFETNFFGAARMVQAFLPAMRERGSGTIVNIASVAGIVAPPLGGYYAATKYALEALSESLSFEVGHFGVKVIVIEPGFIETKFSSNLADHRGGTGPYAPLATKWEGATTTLQGGQESPGPEIVALAIGDALALETPPLRIPVGSDAELIATTRAAMNDQDFEATMRQVLQFDW</sequence>
<name>A0A6J7PYN2_9ZZZZ</name>
<keyword evidence="2" id="KW-0560">Oxidoreductase</keyword>
<dbReference type="Gene3D" id="3.40.50.720">
    <property type="entry name" value="NAD(P)-binding Rossmann-like Domain"/>
    <property type="match status" value="1"/>
</dbReference>
<dbReference type="InterPro" id="IPR020904">
    <property type="entry name" value="Sc_DH/Rdtase_CS"/>
</dbReference>
<dbReference type="PANTHER" id="PTHR43976:SF16">
    <property type="entry name" value="SHORT-CHAIN DEHYDROGENASE_REDUCTASE FAMILY PROTEIN"/>
    <property type="match status" value="1"/>
</dbReference>
<dbReference type="PROSITE" id="PS00061">
    <property type="entry name" value="ADH_SHORT"/>
    <property type="match status" value="1"/>
</dbReference>
<evidence type="ECO:0000313" key="4">
    <source>
        <dbReference type="EMBL" id="CAB4873613.1"/>
    </source>
</evidence>
<organism evidence="5">
    <name type="scientific">freshwater metagenome</name>
    <dbReference type="NCBI Taxonomy" id="449393"/>
    <lineage>
        <taxon>unclassified sequences</taxon>
        <taxon>metagenomes</taxon>
        <taxon>ecological metagenomes</taxon>
    </lineage>
</organism>
<dbReference type="InterPro" id="IPR036291">
    <property type="entry name" value="NAD(P)-bd_dom_sf"/>
</dbReference>
<dbReference type="EMBL" id="CAFBPM010000001">
    <property type="protein sequence ID" value="CAB5007492.1"/>
    <property type="molecule type" value="Genomic_DNA"/>
</dbReference>
<evidence type="ECO:0000313" key="5">
    <source>
        <dbReference type="EMBL" id="CAB5007492.1"/>
    </source>
</evidence>
<dbReference type="EMBL" id="CAFBLT010000001">
    <property type="protein sequence ID" value="CAB4873613.1"/>
    <property type="molecule type" value="Genomic_DNA"/>
</dbReference>
<evidence type="ECO:0000256" key="2">
    <source>
        <dbReference type="ARBA" id="ARBA00023002"/>
    </source>
</evidence>